<feature type="transmembrane region" description="Helical" evidence="1">
    <location>
        <begin position="198"/>
        <end position="215"/>
    </location>
</feature>
<keyword evidence="1" id="KW-0472">Membrane</keyword>
<dbReference type="STRING" id="765420.OSCT_1763"/>
<feature type="transmembrane region" description="Helical" evidence="1">
    <location>
        <begin position="118"/>
        <end position="136"/>
    </location>
</feature>
<feature type="transmembrane region" description="Helical" evidence="1">
    <location>
        <begin position="221"/>
        <end position="238"/>
    </location>
</feature>
<dbReference type="EMBL" id="ADVR01000053">
    <property type="protein sequence ID" value="EFO80404.1"/>
    <property type="molecule type" value="Genomic_DNA"/>
</dbReference>
<dbReference type="AlphaFoldDB" id="E1IEL2"/>
<name>E1IEL2_9CHLR</name>
<feature type="transmembrane region" description="Helical" evidence="1">
    <location>
        <begin position="318"/>
        <end position="334"/>
    </location>
</feature>
<gene>
    <name evidence="2" type="ORF">OSCT_1763</name>
</gene>
<evidence type="ECO:0000313" key="3">
    <source>
        <dbReference type="Proteomes" id="UP000054010"/>
    </source>
</evidence>
<organism evidence="2 3">
    <name type="scientific">Oscillochloris trichoides DG-6</name>
    <dbReference type="NCBI Taxonomy" id="765420"/>
    <lineage>
        <taxon>Bacteria</taxon>
        <taxon>Bacillati</taxon>
        <taxon>Chloroflexota</taxon>
        <taxon>Chloroflexia</taxon>
        <taxon>Chloroflexales</taxon>
        <taxon>Chloroflexineae</taxon>
        <taxon>Oscillochloridaceae</taxon>
        <taxon>Oscillochloris</taxon>
    </lineage>
</organism>
<dbReference type="HOGENOM" id="CLU_022594_0_0_0"/>
<feature type="transmembrane region" description="Helical" evidence="1">
    <location>
        <begin position="148"/>
        <end position="167"/>
    </location>
</feature>
<feature type="transmembrane region" description="Helical" evidence="1">
    <location>
        <begin position="389"/>
        <end position="408"/>
    </location>
</feature>
<dbReference type="Proteomes" id="UP000054010">
    <property type="component" value="Unassembled WGS sequence"/>
</dbReference>
<dbReference type="OrthoDB" id="135759at2"/>
<protein>
    <recommendedName>
        <fullName evidence="4">Membrane protein 6-pyruvoyl-tetrahydropterin synthase-related domain-containing protein</fullName>
    </recommendedName>
</protein>
<comment type="caution">
    <text evidence="2">The sequence shown here is derived from an EMBL/GenBank/DDBJ whole genome shotgun (WGS) entry which is preliminary data.</text>
</comment>
<sequence length="714" mass="78642">MQPLFEASESPLAGEAPAEPWWQHGLIFLGYLLLGIIFTWPLVLHMGDGVIQKGGVPIDAGQGVWNLWWARSSLLNGQNPYLTRHIFYPLPINLFFQTLSLPNALLVLPILIGLGPVVAFNSVTLLSFGLGGYFTYRLALALIKDRPAAFVAGFLFACGPYHIQRIWSGPMELIAIQWIPLYLFCFVQALARPSPLRLLGAAMALLITTLASQYYGLYTAVYTAGHGLLATLLAAPTYRWRTLGASAAVGILWLLGLVPIILRVGGVGDAVLEDWQVRQVFHSVALVDLISPNIQHPLWGQALAAWQDQSHPFGLENGAGLSVAMLLLVGIALVRRWKQSWPWAVLVLGTYLLAMGPQLRFDAAQSPIPGPFLLLDLITPFRNSSRPSIFIALSAIALAVLCAQGFVLLNQRPRWGLGLLLVAELLVSPWPITPLRVAPAYQALNADPLPGAVLELPPRNDDSLYLLNQICHGRPLMGGYLARLPDLDLTVYPSAIKRIWDADPPPSDILDLNAPTELAALGVRYVTIDLTALPEFQINRIRRQLAGPHTSLVYADASLEIYAISGDVDQPAATLGPGWYGIERDGERRWRWMRDRAMISLHVRQQSMVRVEFLATAYGEARPLIIWNRQDQLTKLEIPAAPYEQWVTLDLMLPPGRSDLILESAMVPNADGRMVSLAIQQMRITPIAFRPEVRREPGTFIPATLPQGGSGLCQ</sequence>
<feature type="transmembrane region" description="Helical" evidence="1">
    <location>
        <begin position="245"/>
        <end position="265"/>
    </location>
</feature>
<evidence type="ECO:0000256" key="1">
    <source>
        <dbReference type="SAM" id="Phobius"/>
    </source>
</evidence>
<keyword evidence="3" id="KW-1185">Reference proteome</keyword>
<proteinExistence type="predicted"/>
<feature type="transmembrane region" description="Helical" evidence="1">
    <location>
        <begin position="94"/>
        <end position="112"/>
    </location>
</feature>
<feature type="transmembrane region" description="Helical" evidence="1">
    <location>
        <begin position="415"/>
        <end position="432"/>
    </location>
</feature>
<keyword evidence="1" id="KW-1133">Transmembrane helix</keyword>
<evidence type="ECO:0000313" key="2">
    <source>
        <dbReference type="EMBL" id="EFO80404.1"/>
    </source>
</evidence>
<feature type="transmembrane region" description="Helical" evidence="1">
    <location>
        <begin position="173"/>
        <end position="191"/>
    </location>
</feature>
<accession>E1IEL2</accession>
<reference evidence="2 3" key="1">
    <citation type="journal article" date="2011" name="J. Bacteriol.">
        <title>Draft genome sequence of the anoxygenic filamentous phototrophic bacterium Oscillochloris trichoides subsp. DG-6.</title>
        <authorList>
            <person name="Kuznetsov B.B."/>
            <person name="Ivanovsky R.N."/>
            <person name="Keppen O.I."/>
            <person name="Sukhacheva M.V."/>
            <person name="Bumazhkin B.K."/>
            <person name="Patutina E.O."/>
            <person name="Beletsky A.V."/>
            <person name="Mardanov A.V."/>
            <person name="Baslerov R.V."/>
            <person name="Panteleeva A.N."/>
            <person name="Kolganova T.V."/>
            <person name="Ravin N.V."/>
            <person name="Skryabin K.G."/>
        </authorList>
    </citation>
    <scope>NUCLEOTIDE SEQUENCE [LARGE SCALE GENOMIC DNA]</scope>
    <source>
        <strain evidence="2 3">DG-6</strain>
    </source>
</reference>
<feature type="transmembrane region" description="Helical" evidence="1">
    <location>
        <begin position="21"/>
        <end position="43"/>
    </location>
</feature>
<dbReference type="eggNOG" id="COG1287">
    <property type="taxonomic scope" value="Bacteria"/>
</dbReference>
<evidence type="ECO:0008006" key="4">
    <source>
        <dbReference type="Google" id="ProtNLM"/>
    </source>
</evidence>
<keyword evidence="1" id="KW-0812">Transmembrane</keyword>
<feature type="transmembrane region" description="Helical" evidence="1">
    <location>
        <begin position="341"/>
        <end position="359"/>
    </location>
</feature>